<dbReference type="Proteomes" id="UP001417504">
    <property type="component" value="Unassembled WGS sequence"/>
</dbReference>
<gene>
    <name evidence="2" type="ORF">Sjap_023209</name>
</gene>
<evidence type="ECO:0000313" key="2">
    <source>
        <dbReference type="EMBL" id="KAK9090032.1"/>
    </source>
</evidence>
<dbReference type="EMBL" id="JBBNAE010000010">
    <property type="protein sequence ID" value="KAK9090032.1"/>
    <property type="molecule type" value="Genomic_DNA"/>
</dbReference>
<name>A0AAP0EFU3_9MAGN</name>
<keyword evidence="3" id="KW-1185">Reference proteome</keyword>
<evidence type="ECO:0000256" key="1">
    <source>
        <dbReference type="SAM" id="MobiDB-lite"/>
    </source>
</evidence>
<proteinExistence type="predicted"/>
<evidence type="ECO:0000313" key="3">
    <source>
        <dbReference type="Proteomes" id="UP001417504"/>
    </source>
</evidence>
<comment type="caution">
    <text evidence="2">The sequence shown here is derived from an EMBL/GenBank/DDBJ whole genome shotgun (WGS) entry which is preliminary data.</text>
</comment>
<sequence>MQSRFDTFKKNAKARSQGLPRPAFSQPQRAGLNILGDVTDEEIDRFYEMRPDWTYVHYRVGSYEPIEDVYKEVKVIRQYAVNEHKKQAQ</sequence>
<dbReference type="AlphaFoldDB" id="A0AAP0EFU3"/>
<feature type="region of interest" description="Disordered" evidence="1">
    <location>
        <begin position="1"/>
        <end position="27"/>
    </location>
</feature>
<protein>
    <submittedName>
        <fullName evidence="2">Uncharacterized protein</fullName>
    </submittedName>
</protein>
<reference evidence="2 3" key="1">
    <citation type="submission" date="2024-01" db="EMBL/GenBank/DDBJ databases">
        <title>Genome assemblies of Stephania.</title>
        <authorList>
            <person name="Yang L."/>
        </authorList>
    </citation>
    <scope>NUCLEOTIDE SEQUENCE [LARGE SCALE GENOMIC DNA]</scope>
    <source>
        <strain evidence="2">QJT</strain>
        <tissue evidence="2">Leaf</tissue>
    </source>
</reference>
<organism evidence="2 3">
    <name type="scientific">Stephania japonica</name>
    <dbReference type="NCBI Taxonomy" id="461633"/>
    <lineage>
        <taxon>Eukaryota</taxon>
        <taxon>Viridiplantae</taxon>
        <taxon>Streptophyta</taxon>
        <taxon>Embryophyta</taxon>
        <taxon>Tracheophyta</taxon>
        <taxon>Spermatophyta</taxon>
        <taxon>Magnoliopsida</taxon>
        <taxon>Ranunculales</taxon>
        <taxon>Menispermaceae</taxon>
        <taxon>Menispermoideae</taxon>
        <taxon>Cissampelideae</taxon>
        <taxon>Stephania</taxon>
    </lineage>
</organism>
<accession>A0AAP0EFU3</accession>